<evidence type="ECO:0000313" key="2">
    <source>
        <dbReference type="EMBL" id="MFC7393345.1"/>
    </source>
</evidence>
<gene>
    <name evidence="2" type="ORF">ACFQRG_10270</name>
</gene>
<keyword evidence="3" id="KW-1185">Reference proteome</keyword>
<sequence>MKKYRSFFFIVVISFLIAFLFYYFTRNSELEESITYFPEDAKLDYIYNNTSLTIKPQNQGKHFKVLWQTSSKTNQQVYLREDVSLLYNNGRLTSILSKWRQNVQTLNQEKTLDFDESGHFEAITIHHAEKHADQNITGKDVMSYDQRYVMVSANQPISIFKVPVTPEELGWYHVLDSSVKTEQREILEEAAEQFHIHPAAYFIFPLTYLHVYNQNILPGLDKKTSHRAVSQLWEGLYKNYILGIKLKENQVEDPIGSSMPIILYDKNSTHFLVITKTRSGKLALFKQKIKS</sequence>
<dbReference type="RefSeq" id="WP_380965809.1">
    <property type="nucleotide sequence ID" value="NZ_JBHTCO010000011.1"/>
</dbReference>
<proteinExistence type="predicted"/>
<organism evidence="2 3">
    <name type="scientific">Scopulibacillus cellulosilyticus</name>
    <dbReference type="NCBI Taxonomy" id="2665665"/>
    <lineage>
        <taxon>Bacteria</taxon>
        <taxon>Bacillati</taxon>
        <taxon>Bacillota</taxon>
        <taxon>Bacilli</taxon>
        <taxon>Bacillales</taxon>
        <taxon>Sporolactobacillaceae</taxon>
        <taxon>Scopulibacillus</taxon>
    </lineage>
</organism>
<dbReference type="Proteomes" id="UP001596505">
    <property type="component" value="Unassembled WGS sequence"/>
</dbReference>
<dbReference type="EMBL" id="JBHTCO010000011">
    <property type="protein sequence ID" value="MFC7393345.1"/>
    <property type="molecule type" value="Genomic_DNA"/>
</dbReference>
<keyword evidence="1" id="KW-0472">Membrane</keyword>
<accession>A0ABW2PZZ2</accession>
<protein>
    <submittedName>
        <fullName evidence="2">Uncharacterized protein</fullName>
    </submittedName>
</protein>
<reference evidence="3" key="1">
    <citation type="journal article" date="2019" name="Int. J. Syst. Evol. Microbiol.">
        <title>The Global Catalogue of Microorganisms (GCM) 10K type strain sequencing project: providing services to taxonomists for standard genome sequencing and annotation.</title>
        <authorList>
            <consortium name="The Broad Institute Genomics Platform"/>
            <consortium name="The Broad Institute Genome Sequencing Center for Infectious Disease"/>
            <person name="Wu L."/>
            <person name="Ma J."/>
        </authorList>
    </citation>
    <scope>NUCLEOTIDE SEQUENCE [LARGE SCALE GENOMIC DNA]</scope>
    <source>
        <strain evidence="3">CGMCC 1.16305</strain>
    </source>
</reference>
<keyword evidence="1" id="KW-0812">Transmembrane</keyword>
<evidence type="ECO:0000313" key="3">
    <source>
        <dbReference type="Proteomes" id="UP001596505"/>
    </source>
</evidence>
<name>A0ABW2PZZ2_9BACL</name>
<feature type="transmembrane region" description="Helical" evidence="1">
    <location>
        <begin position="7"/>
        <end position="24"/>
    </location>
</feature>
<keyword evidence="1" id="KW-1133">Transmembrane helix</keyword>
<comment type="caution">
    <text evidence="2">The sequence shown here is derived from an EMBL/GenBank/DDBJ whole genome shotgun (WGS) entry which is preliminary data.</text>
</comment>
<evidence type="ECO:0000256" key="1">
    <source>
        <dbReference type="SAM" id="Phobius"/>
    </source>
</evidence>